<organism evidence="1 2">
    <name type="scientific">Diatraea saccharalis</name>
    <name type="common">sugarcane borer</name>
    <dbReference type="NCBI Taxonomy" id="40085"/>
    <lineage>
        <taxon>Eukaryota</taxon>
        <taxon>Metazoa</taxon>
        <taxon>Ecdysozoa</taxon>
        <taxon>Arthropoda</taxon>
        <taxon>Hexapoda</taxon>
        <taxon>Insecta</taxon>
        <taxon>Pterygota</taxon>
        <taxon>Neoptera</taxon>
        <taxon>Endopterygota</taxon>
        <taxon>Lepidoptera</taxon>
        <taxon>Glossata</taxon>
        <taxon>Ditrysia</taxon>
        <taxon>Pyraloidea</taxon>
        <taxon>Crambidae</taxon>
        <taxon>Crambinae</taxon>
        <taxon>Diatraea</taxon>
    </lineage>
</organism>
<dbReference type="EMBL" id="OU893339">
    <property type="protein sequence ID" value="CAG9796085.1"/>
    <property type="molecule type" value="Genomic_DNA"/>
</dbReference>
<dbReference type="AlphaFoldDB" id="A0A9N9RG78"/>
<evidence type="ECO:0000313" key="1">
    <source>
        <dbReference type="EMBL" id="CAG9796085.1"/>
    </source>
</evidence>
<dbReference type="PANTHER" id="PTHR33939:SF1">
    <property type="entry name" value="DUF4371 DOMAIN-CONTAINING PROTEIN"/>
    <property type="match status" value="1"/>
</dbReference>
<dbReference type="GO" id="GO:0003676">
    <property type="term" value="F:nucleic acid binding"/>
    <property type="evidence" value="ECO:0007669"/>
    <property type="project" value="InterPro"/>
</dbReference>
<dbReference type="OrthoDB" id="2266637at2759"/>
<reference evidence="1" key="2">
    <citation type="submission" date="2022-10" db="EMBL/GenBank/DDBJ databases">
        <authorList>
            <consortium name="ENA_rothamsted_submissions"/>
            <consortium name="culmorum"/>
            <person name="King R."/>
        </authorList>
    </citation>
    <scope>NUCLEOTIDE SEQUENCE</scope>
</reference>
<keyword evidence="2" id="KW-1185">Reference proteome</keyword>
<proteinExistence type="predicted"/>
<reference evidence="1" key="1">
    <citation type="submission" date="2021-12" db="EMBL/GenBank/DDBJ databases">
        <authorList>
            <person name="King R."/>
        </authorList>
    </citation>
    <scope>NUCLEOTIDE SEQUENCE</scope>
</reference>
<dbReference type="PANTHER" id="PTHR33939">
    <property type="entry name" value="PROTEIN CBG22215"/>
    <property type="match status" value="1"/>
</dbReference>
<dbReference type="Proteomes" id="UP001153714">
    <property type="component" value="Chromosome 8"/>
</dbReference>
<gene>
    <name evidence="1" type="ORF">DIATSA_LOCUS13308</name>
</gene>
<evidence type="ECO:0000313" key="2">
    <source>
        <dbReference type="Proteomes" id="UP001153714"/>
    </source>
</evidence>
<name>A0A9N9RG78_9NEOP</name>
<accession>A0A9N9RG78</accession>
<sequence>MEPGTSVCSEMKETMKMLHRIYNKLGLKKKQTIESYKKHYGDGFSNSVLYASILTGLHPCVLLKIKDGSVNPSKTEYSPSLCIDRADILGELKIFYFVKQIMPTTRQLYDALQEKLPPYMDIASFRKQLAFMDFMWRHISQRFYVIERPEVVYERYKYLKCIIEYHDQNKPIYFIDEMAFKKVIVNNKCTSYHVSNDVNYPGTEVKIVYAASKHGIMFNCVENFNGKELGYFLCDTIMPNLAENSLIVMKNTKHHCDQLIKSKPSLDSLICDLKEWLDLREIPYDENMCKAELYALVEKCTDKDNNFYVADNIFTARGHTVIRIPDHIENLTPTNLIFNVVQTSHVPKPFEGAQLRNIAIQFFESFDENHLESYFDIVMKENIKLFNDDVKIDDMLDSLVTKMAGVTFDGEEDSDIPSDSESDVES</sequence>
<dbReference type="Gene3D" id="3.30.420.10">
    <property type="entry name" value="Ribonuclease H-like superfamily/Ribonuclease H"/>
    <property type="match status" value="1"/>
</dbReference>
<protein>
    <submittedName>
        <fullName evidence="1">Uncharacterized protein</fullName>
    </submittedName>
</protein>
<dbReference type="InterPro" id="IPR036397">
    <property type="entry name" value="RNaseH_sf"/>
</dbReference>